<evidence type="ECO:0000256" key="13">
    <source>
        <dbReference type="ARBA" id="ARBA00023136"/>
    </source>
</evidence>
<dbReference type="GO" id="GO:0006071">
    <property type="term" value="P:glycerol metabolic process"/>
    <property type="evidence" value="ECO:0007669"/>
    <property type="project" value="UniProtKB-KW"/>
</dbReference>
<dbReference type="EMBL" id="VDEP01000276">
    <property type="protein sequence ID" value="KAA1113689.1"/>
    <property type="molecule type" value="Genomic_DNA"/>
</dbReference>
<evidence type="ECO:0000256" key="8">
    <source>
        <dbReference type="ARBA" id="ARBA00022692"/>
    </source>
</evidence>
<evidence type="ECO:0000256" key="10">
    <source>
        <dbReference type="ARBA" id="ARBA00022824"/>
    </source>
</evidence>
<reference evidence="16 17" key="1">
    <citation type="submission" date="2019-05" db="EMBL/GenBank/DDBJ databases">
        <title>Emergence of the Ug99 lineage of the wheat stem rust pathogen through somatic hybridization.</title>
        <authorList>
            <person name="Li F."/>
            <person name="Upadhyaya N.M."/>
            <person name="Sperschneider J."/>
            <person name="Matny O."/>
            <person name="Nguyen-Phuc H."/>
            <person name="Mago R."/>
            <person name="Raley C."/>
            <person name="Miller M.E."/>
            <person name="Silverstein K.A.T."/>
            <person name="Henningsen E."/>
            <person name="Hirsch C.D."/>
            <person name="Visser B."/>
            <person name="Pretorius Z.A."/>
            <person name="Steffenson B.J."/>
            <person name="Schwessinger B."/>
            <person name="Dodds P.N."/>
            <person name="Figueroa M."/>
        </authorList>
    </citation>
    <scope>NUCLEOTIDE SEQUENCE [LARGE SCALE GENOMIC DNA]</scope>
    <source>
        <strain evidence="16 17">Ug99</strain>
    </source>
</reference>
<keyword evidence="13" id="KW-0472">Membrane</keyword>
<keyword evidence="9" id="KW-0319">Glycerol metabolism</keyword>
<dbReference type="EC" id="2.3.1.20" evidence="5"/>
<evidence type="ECO:0000256" key="3">
    <source>
        <dbReference type="ARBA" id="ARBA00005189"/>
    </source>
</evidence>
<evidence type="ECO:0000313" key="16">
    <source>
        <dbReference type="EMBL" id="KAA1113689.1"/>
    </source>
</evidence>
<keyword evidence="6" id="KW-0444">Lipid biosynthesis</keyword>
<accession>A0A5B0QKN2</accession>
<comment type="catalytic activity">
    <reaction evidence="15">
        <text>an acyl-CoA + a 1,2-diacyl-sn-glycerol = a triacyl-sn-glycerol + CoA</text>
        <dbReference type="Rhea" id="RHEA:10868"/>
        <dbReference type="ChEBI" id="CHEBI:17815"/>
        <dbReference type="ChEBI" id="CHEBI:57287"/>
        <dbReference type="ChEBI" id="CHEBI:58342"/>
        <dbReference type="ChEBI" id="CHEBI:64615"/>
        <dbReference type="EC" id="2.3.1.20"/>
    </reaction>
</comment>
<keyword evidence="10" id="KW-0256">Endoplasmic reticulum</keyword>
<comment type="caution">
    <text evidence="16">The sequence shown here is derived from an EMBL/GenBank/DDBJ whole genome shotgun (WGS) entry which is preliminary data.</text>
</comment>
<dbReference type="GO" id="GO:0019432">
    <property type="term" value="P:triglyceride biosynthetic process"/>
    <property type="evidence" value="ECO:0007669"/>
    <property type="project" value="TreeGrafter"/>
</dbReference>
<name>A0A5B0QKN2_PUCGR</name>
<dbReference type="Pfam" id="PF03982">
    <property type="entry name" value="DAGAT"/>
    <property type="match status" value="1"/>
</dbReference>
<protein>
    <recommendedName>
        <fullName evidence="5">diacylglycerol O-acyltransferase</fullName>
        <ecNumber evidence="5">2.3.1.20</ecNumber>
    </recommendedName>
</protein>
<evidence type="ECO:0000256" key="4">
    <source>
        <dbReference type="ARBA" id="ARBA00005420"/>
    </source>
</evidence>
<evidence type="ECO:0000256" key="6">
    <source>
        <dbReference type="ARBA" id="ARBA00022516"/>
    </source>
</evidence>
<comment type="pathway">
    <text evidence="3">Lipid metabolism.</text>
</comment>
<evidence type="ECO:0000256" key="1">
    <source>
        <dbReference type="ARBA" id="ARBA00004477"/>
    </source>
</evidence>
<dbReference type="GO" id="GO:0004144">
    <property type="term" value="F:diacylglycerol O-acyltransferase activity"/>
    <property type="evidence" value="ECO:0007669"/>
    <property type="project" value="UniProtKB-EC"/>
</dbReference>
<keyword evidence="8" id="KW-0812">Transmembrane</keyword>
<evidence type="ECO:0000256" key="5">
    <source>
        <dbReference type="ARBA" id="ARBA00013244"/>
    </source>
</evidence>
<comment type="subcellular location">
    <subcellularLocation>
        <location evidence="1">Endoplasmic reticulum membrane</location>
        <topology evidence="1">Multi-pass membrane protein</topology>
    </subcellularLocation>
</comment>
<dbReference type="PANTHER" id="PTHR12317">
    <property type="entry name" value="DIACYLGLYCEROL O-ACYLTRANSFERASE"/>
    <property type="match status" value="1"/>
</dbReference>
<evidence type="ECO:0000313" key="17">
    <source>
        <dbReference type="Proteomes" id="UP000325313"/>
    </source>
</evidence>
<keyword evidence="14 16" id="KW-0012">Acyltransferase</keyword>
<dbReference type="Proteomes" id="UP000325313">
    <property type="component" value="Unassembled WGS sequence"/>
</dbReference>
<proteinExistence type="inferred from homology"/>
<dbReference type="PANTHER" id="PTHR12317:SF0">
    <property type="entry name" value="ACYLTRANSFERASE"/>
    <property type="match status" value="1"/>
</dbReference>
<evidence type="ECO:0000256" key="9">
    <source>
        <dbReference type="ARBA" id="ARBA00022798"/>
    </source>
</evidence>
<evidence type="ECO:0000256" key="11">
    <source>
        <dbReference type="ARBA" id="ARBA00022989"/>
    </source>
</evidence>
<evidence type="ECO:0000256" key="7">
    <source>
        <dbReference type="ARBA" id="ARBA00022679"/>
    </source>
</evidence>
<evidence type="ECO:0000256" key="12">
    <source>
        <dbReference type="ARBA" id="ARBA00023098"/>
    </source>
</evidence>
<sequence length="76" mass="8708">MGLKFALLPDSLGLLPYRHPIVSVVGKPIRVEQNKNPGLEEIEKVQKEYIAELTAVWDQYKDLYARNRKSELTLIA</sequence>
<dbReference type="AlphaFoldDB" id="A0A5B0QKN2"/>
<keyword evidence="12" id="KW-0443">Lipid metabolism</keyword>
<comment type="pathway">
    <text evidence="2">Glycerolipid metabolism; triacylglycerol biosynthesis.</text>
</comment>
<dbReference type="GO" id="GO:0005789">
    <property type="term" value="C:endoplasmic reticulum membrane"/>
    <property type="evidence" value="ECO:0007669"/>
    <property type="project" value="UniProtKB-SubCell"/>
</dbReference>
<evidence type="ECO:0000256" key="14">
    <source>
        <dbReference type="ARBA" id="ARBA00023315"/>
    </source>
</evidence>
<comment type="similarity">
    <text evidence="4">Belongs to the diacylglycerol acyltransferase family.</text>
</comment>
<gene>
    <name evidence="16" type="primary">DGA1_1</name>
    <name evidence="16" type="ORF">PGTUg99_020648</name>
</gene>
<dbReference type="InterPro" id="IPR007130">
    <property type="entry name" value="DAGAT"/>
</dbReference>
<keyword evidence="7 16" id="KW-0808">Transferase</keyword>
<evidence type="ECO:0000256" key="2">
    <source>
        <dbReference type="ARBA" id="ARBA00004771"/>
    </source>
</evidence>
<keyword evidence="11" id="KW-1133">Transmembrane helix</keyword>
<organism evidence="16 17">
    <name type="scientific">Puccinia graminis f. sp. tritici</name>
    <dbReference type="NCBI Taxonomy" id="56615"/>
    <lineage>
        <taxon>Eukaryota</taxon>
        <taxon>Fungi</taxon>
        <taxon>Dikarya</taxon>
        <taxon>Basidiomycota</taxon>
        <taxon>Pucciniomycotina</taxon>
        <taxon>Pucciniomycetes</taxon>
        <taxon>Pucciniales</taxon>
        <taxon>Pucciniaceae</taxon>
        <taxon>Puccinia</taxon>
    </lineage>
</organism>
<evidence type="ECO:0000256" key="15">
    <source>
        <dbReference type="ARBA" id="ARBA00048109"/>
    </source>
</evidence>